<name>A0ABD1TJD3_9LAMI</name>
<protein>
    <submittedName>
        <fullName evidence="1">Uncharacterized protein</fullName>
    </submittedName>
</protein>
<dbReference type="AlphaFoldDB" id="A0ABD1TJD3"/>
<proteinExistence type="predicted"/>
<sequence>MENVEASIERPLAWVASGIASIITDDVLIRLRETCTVPYPIELILPGSNDRVDCLCIDCTTFSMALLGSGLRLLLYIFVRKAFNSFGLALLQLLPNGWVAS</sequence>
<evidence type="ECO:0000313" key="1">
    <source>
        <dbReference type="EMBL" id="KAL2512826.1"/>
    </source>
</evidence>
<dbReference type="EMBL" id="JBFOLK010000005">
    <property type="protein sequence ID" value="KAL2512826.1"/>
    <property type="molecule type" value="Genomic_DNA"/>
</dbReference>
<organism evidence="1 2">
    <name type="scientific">Abeliophyllum distichum</name>
    <dbReference type="NCBI Taxonomy" id="126358"/>
    <lineage>
        <taxon>Eukaryota</taxon>
        <taxon>Viridiplantae</taxon>
        <taxon>Streptophyta</taxon>
        <taxon>Embryophyta</taxon>
        <taxon>Tracheophyta</taxon>
        <taxon>Spermatophyta</taxon>
        <taxon>Magnoliopsida</taxon>
        <taxon>eudicotyledons</taxon>
        <taxon>Gunneridae</taxon>
        <taxon>Pentapetalae</taxon>
        <taxon>asterids</taxon>
        <taxon>lamiids</taxon>
        <taxon>Lamiales</taxon>
        <taxon>Oleaceae</taxon>
        <taxon>Forsythieae</taxon>
        <taxon>Abeliophyllum</taxon>
    </lineage>
</organism>
<accession>A0ABD1TJD3</accession>
<gene>
    <name evidence="1" type="ORF">Adt_18426</name>
</gene>
<keyword evidence="2" id="KW-1185">Reference proteome</keyword>
<evidence type="ECO:0000313" key="2">
    <source>
        <dbReference type="Proteomes" id="UP001604336"/>
    </source>
</evidence>
<reference evidence="2" key="1">
    <citation type="submission" date="2024-07" db="EMBL/GenBank/DDBJ databases">
        <title>Two chromosome-level genome assemblies of Korean endemic species Abeliophyllum distichum and Forsythia ovata (Oleaceae).</title>
        <authorList>
            <person name="Jang H."/>
        </authorList>
    </citation>
    <scope>NUCLEOTIDE SEQUENCE [LARGE SCALE GENOMIC DNA]</scope>
</reference>
<comment type="caution">
    <text evidence="1">The sequence shown here is derived from an EMBL/GenBank/DDBJ whole genome shotgun (WGS) entry which is preliminary data.</text>
</comment>
<dbReference type="Proteomes" id="UP001604336">
    <property type="component" value="Unassembled WGS sequence"/>
</dbReference>